<feature type="transmembrane region" description="Helical" evidence="7">
    <location>
        <begin position="83"/>
        <end position="102"/>
    </location>
</feature>
<comment type="subcellular location">
    <subcellularLocation>
        <location evidence="1">Membrane</location>
    </subcellularLocation>
</comment>
<name>A0A7J6W0U6_THATH</name>
<feature type="domain" description="Amino acid transporter transmembrane" evidence="8">
    <location>
        <begin position="35"/>
        <end position="105"/>
    </location>
</feature>
<gene>
    <name evidence="9" type="ORF">FRX31_019421</name>
</gene>
<dbReference type="GO" id="GO:0016020">
    <property type="term" value="C:membrane"/>
    <property type="evidence" value="ECO:0007669"/>
    <property type="project" value="UniProtKB-SubCell"/>
</dbReference>
<protein>
    <submittedName>
        <fullName evidence="9">Amino acid transporter avt1c</fullName>
    </submittedName>
</protein>
<proteinExistence type="predicted"/>
<organism evidence="9 10">
    <name type="scientific">Thalictrum thalictroides</name>
    <name type="common">Rue-anemone</name>
    <name type="synonym">Anemone thalictroides</name>
    <dbReference type="NCBI Taxonomy" id="46969"/>
    <lineage>
        <taxon>Eukaryota</taxon>
        <taxon>Viridiplantae</taxon>
        <taxon>Streptophyta</taxon>
        <taxon>Embryophyta</taxon>
        <taxon>Tracheophyta</taxon>
        <taxon>Spermatophyta</taxon>
        <taxon>Magnoliopsida</taxon>
        <taxon>Ranunculales</taxon>
        <taxon>Ranunculaceae</taxon>
        <taxon>Thalictroideae</taxon>
        <taxon>Thalictrum</taxon>
    </lineage>
</organism>
<dbReference type="Pfam" id="PF01490">
    <property type="entry name" value="Aa_trans"/>
    <property type="match status" value="1"/>
</dbReference>
<dbReference type="Proteomes" id="UP000554482">
    <property type="component" value="Unassembled WGS sequence"/>
</dbReference>
<evidence type="ECO:0000256" key="5">
    <source>
        <dbReference type="ARBA" id="ARBA00022989"/>
    </source>
</evidence>
<keyword evidence="10" id="KW-1185">Reference proteome</keyword>
<evidence type="ECO:0000256" key="4">
    <source>
        <dbReference type="ARBA" id="ARBA00022970"/>
    </source>
</evidence>
<keyword evidence="3 7" id="KW-0812">Transmembrane</keyword>
<keyword evidence="4" id="KW-0029">Amino-acid transport</keyword>
<evidence type="ECO:0000313" key="10">
    <source>
        <dbReference type="Proteomes" id="UP000554482"/>
    </source>
</evidence>
<dbReference type="GO" id="GO:0006865">
    <property type="term" value="P:amino acid transport"/>
    <property type="evidence" value="ECO:0007669"/>
    <property type="project" value="UniProtKB-KW"/>
</dbReference>
<evidence type="ECO:0000256" key="3">
    <source>
        <dbReference type="ARBA" id="ARBA00022692"/>
    </source>
</evidence>
<keyword evidence="2" id="KW-0813">Transport</keyword>
<evidence type="ECO:0000259" key="8">
    <source>
        <dbReference type="Pfam" id="PF01490"/>
    </source>
</evidence>
<dbReference type="EMBL" id="JABWDY010023334">
    <property type="protein sequence ID" value="KAF5190996.1"/>
    <property type="molecule type" value="Genomic_DNA"/>
</dbReference>
<dbReference type="AlphaFoldDB" id="A0A7J6W0U6"/>
<evidence type="ECO:0000256" key="2">
    <source>
        <dbReference type="ARBA" id="ARBA00022448"/>
    </source>
</evidence>
<keyword evidence="6 7" id="KW-0472">Membrane</keyword>
<evidence type="ECO:0000313" key="9">
    <source>
        <dbReference type="EMBL" id="KAF5190996.1"/>
    </source>
</evidence>
<keyword evidence="5 7" id="KW-1133">Transmembrane helix</keyword>
<evidence type="ECO:0000256" key="6">
    <source>
        <dbReference type="ARBA" id="ARBA00023136"/>
    </source>
</evidence>
<evidence type="ECO:0000256" key="7">
    <source>
        <dbReference type="SAM" id="Phobius"/>
    </source>
</evidence>
<dbReference type="PANTHER" id="PTHR48017">
    <property type="entry name" value="OS05G0424000 PROTEIN-RELATED"/>
    <property type="match status" value="1"/>
</dbReference>
<reference evidence="9 10" key="1">
    <citation type="submission" date="2020-06" db="EMBL/GenBank/DDBJ databases">
        <title>Transcriptomic and genomic resources for Thalictrum thalictroides and T. hernandezii: Facilitating candidate gene discovery in an emerging model plant lineage.</title>
        <authorList>
            <person name="Arias T."/>
            <person name="Riano-Pachon D.M."/>
            <person name="Di Stilio V.S."/>
        </authorList>
    </citation>
    <scope>NUCLEOTIDE SEQUENCE [LARGE SCALE GENOMIC DNA]</scope>
    <source>
        <strain evidence="10">cv. WT478/WT964</strain>
        <tissue evidence="9">Leaves</tissue>
    </source>
</reference>
<sequence>MSGPSQRCKPYYLNLKRSKRAGTNPSEGNMKKSPLASAVKGGWLGLVILFVFGVISCYIGILLKQCLDSSLEVQTYPVIGQAAFGKVGHLVVALVLYLELYASCVE</sequence>
<dbReference type="InterPro" id="IPR013057">
    <property type="entry name" value="AA_transpt_TM"/>
</dbReference>
<evidence type="ECO:0000256" key="1">
    <source>
        <dbReference type="ARBA" id="ARBA00004370"/>
    </source>
</evidence>
<dbReference type="OrthoDB" id="655540at2759"/>
<feature type="transmembrane region" description="Helical" evidence="7">
    <location>
        <begin position="41"/>
        <end position="63"/>
    </location>
</feature>
<accession>A0A7J6W0U6</accession>
<comment type="caution">
    <text evidence="9">The sequence shown here is derived from an EMBL/GenBank/DDBJ whole genome shotgun (WGS) entry which is preliminary data.</text>
</comment>